<gene>
    <name evidence="4" type="ORF">A2714_01810</name>
</gene>
<proteinExistence type="predicted"/>
<dbReference type="SUPFAM" id="SSF54814">
    <property type="entry name" value="Prokaryotic type KH domain (KH-domain type II)"/>
    <property type="match status" value="1"/>
</dbReference>
<dbReference type="GO" id="GO:0003723">
    <property type="term" value="F:RNA binding"/>
    <property type="evidence" value="ECO:0007669"/>
    <property type="project" value="UniProtKB-UniRule"/>
</dbReference>
<dbReference type="InterPro" id="IPR009019">
    <property type="entry name" value="KH_sf_prok-type"/>
</dbReference>
<dbReference type="PANTHER" id="PTHR34654:SF1">
    <property type="entry name" value="RNA-BINDING PROTEIN KHPA"/>
    <property type="match status" value="1"/>
</dbReference>
<dbReference type="PANTHER" id="PTHR34654">
    <property type="entry name" value="UPF0109 PROTEIN SCO5592"/>
    <property type="match status" value="1"/>
</dbReference>
<organism evidence="4 5">
    <name type="scientific">Candidatus Woesebacteria bacterium RIFCSPHIGHO2_01_FULL_38_9</name>
    <dbReference type="NCBI Taxonomy" id="1802492"/>
    <lineage>
        <taxon>Bacteria</taxon>
        <taxon>Candidatus Woeseibacteriota</taxon>
    </lineage>
</organism>
<evidence type="ECO:0000256" key="3">
    <source>
        <dbReference type="PROSITE-ProRule" id="PRU00117"/>
    </source>
</evidence>
<dbReference type="Gene3D" id="3.30.300.20">
    <property type="match status" value="1"/>
</dbReference>
<keyword evidence="2 3" id="KW-0694">RNA-binding</keyword>
<evidence type="ECO:0000313" key="4">
    <source>
        <dbReference type="EMBL" id="OGM21049.1"/>
    </source>
</evidence>
<accession>A0A1F7Y2B4</accession>
<evidence type="ECO:0000313" key="5">
    <source>
        <dbReference type="Proteomes" id="UP000178419"/>
    </source>
</evidence>
<name>A0A1F7Y2B4_9BACT</name>
<dbReference type="EMBL" id="MGGE01000027">
    <property type="protein sequence ID" value="OGM21049.1"/>
    <property type="molecule type" value="Genomic_DNA"/>
</dbReference>
<dbReference type="InterPro" id="IPR020627">
    <property type="entry name" value="KhpA"/>
</dbReference>
<protein>
    <submittedName>
        <fullName evidence="4">Uncharacterized protein</fullName>
    </submittedName>
</protein>
<comment type="caution">
    <text evidence="4">The sequence shown here is derived from an EMBL/GenBank/DDBJ whole genome shotgun (WGS) entry which is preliminary data.</text>
</comment>
<dbReference type="InterPro" id="IPR015946">
    <property type="entry name" value="KH_dom-like_a/b"/>
</dbReference>
<dbReference type="Proteomes" id="UP000178419">
    <property type="component" value="Unassembled WGS sequence"/>
</dbReference>
<sequence>MNGLLTFLVQGITGNKDFTIEESEEEGQVNLRVILPTSDIGLVIGKGGQTIKAIQTLVRVRGRLEDKIVQVFVEEKTN</sequence>
<evidence type="ECO:0000256" key="2">
    <source>
        <dbReference type="ARBA" id="ARBA00022884"/>
    </source>
</evidence>
<dbReference type="AlphaFoldDB" id="A0A1F7Y2B4"/>
<dbReference type="PROSITE" id="PS50084">
    <property type="entry name" value="KH_TYPE_1"/>
    <property type="match status" value="1"/>
</dbReference>
<dbReference type="Pfam" id="PF13083">
    <property type="entry name" value="KH_KhpA-B"/>
    <property type="match status" value="1"/>
</dbReference>
<reference evidence="4 5" key="1">
    <citation type="journal article" date="2016" name="Nat. Commun.">
        <title>Thousands of microbial genomes shed light on interconnected biogeochemical processes in an aquifer system.</title>
        <authorList>
            <person name="Anantharaman K."/>
            <person name="Brown C.T."/>
            <person name="Hug L.A."/>
            <person name="Sharon I."/>
            <person name="Castelle C.J."/>
            <person name="Probst A.J."/>
            <person name="Thomas B.C."/>
            <person name="Singh A."/>
            <person name="Wilkins M.J."/>
            <person name="Karaoz U."/>
            <person name="Brodie E.L."/>
            <person name="Williams K.H."/>
            <person name="Hubbard S.S."/>
            <person name="Banfield J.F."/>
        </authorList>
    </citation>
    <scope>NUCLEOTIDE SEQUENCE [LARGE SCALE GENOMIC DNA]</scope>
</reference>
<evidence type="ECO:0000256" key="1">
    <source>
        <dbReference type="ARBA" id="ARBA00022490"/>
    </source>
</evidence>
<keyword evidence="1" id="KW-0963">Cytoplasm</keyword>